<keyword evidence="3" id="KW-1185">Reference proteome</keyword>
<protein>
    <submittedName>
        <fullName evidence="2">Uncharacterized protein</fullName>
    </submittedName>
</protein>
<evidence type="ECO:0000313" key="2">
    <source>
        <dbReference type="EMBL" id="ESO91810.1"/>
    </source>
</evidence>
<dbReference type="AlphaFoldDB" id="V4A9R0"/>
<dbReference type="HOGENOM" id="CLU_1397797_0_0_1"/>
<dbReference type="CTD" id="20239286"/>
<dbReference type="KEGG" id="lgi:LOTGIDRAFT_163170"/>
<gene>
    <name evidence="2" type="ORF">LOTGIDRAFT_163170</name>
</gene>
<feature type="coiled-coil region" evidence="1">
    <location>
        <begin position="39"/>
        <end position="128"/>
    </location>
</feature>
<sequence length="195" mass="22642">MRNICVNGKGMWRTTIHIWNLQKVRVGLWILALLEVIHCAELEKHVENWRKSMEQKSKNAAPSLFGSVSVKSSVSSTRSSLKKEKEKFALAELNIQKIRRQQDISKRIQELEMEREMIMAESKLEEARVAVETLVVENDEKDINIDKSVAPPHQFEFYSPEALPKLSYSKGKSNPDLPRVFQKYFLFDRNKSYCA</sequence>
<keyword evidence="1" id="KW-0175">Coiled coil</keyword>
<dbReference type="Proteomes" id="UP000030746">
    <property type="component" value="Unassembled WGS sequence"/>
</dbReference>
<dbReference type="GeneID" id="20239286"/>
<reference evidence="2 3" key="1">
    <citation type="journal article" date="2013" name="Nature">
        <title>Insights into bilaterian evolution from three spiralian genomes.</title>
        <authorList>
            <person name="Simakov O."/>
            <person name="Marletaz F."/>
            <person name="Cho S.J."/>
            <person name="Edsinger-Gonzales E."/>
            <person name="Havlak P."/>
            <person name="Hellsten U."/>
            <person name="Kuo D.H."/>
            <person name="Larsson T."/>
            <person name="Lv J."/>
            <person name="Arendt D."/>
            <person name="Savage R."/>
            <person name="Osoegawa K."/>
            <person name="de Jong P."/>
            <person name="Grimwood J."/>
            <person name="Chapman J.A."/>
            <person name="Shapiro H."/>
            <person name="Aerts A."/>
            <person name="Otillar R.P."/>
            <person name="Terry A.Y."/>
            <person name="Boore J.L."/>
            <person name="Grigoriev I.V."/>
            <person name="Lindberg D.R."/>
            <person name="Seaver E.C."/>
            <person name="Weisblat D.A."/>
            <person name="Putnam N.H."/>
            <person name="Rokhsar D.S."/>
        </authorList>
    </citation>
    <scope>NUCLEOTIDE SEQUENCE [LARGE SCALE GENOMIC DNA]</scope>
</reference>
<evidence type="ECO:0000313" key="3">
    <source>
        <dbReference type="Proteomes" id="UP000030746"/>
    </source>
</evidence>
<name>V4A9R0_LOTGI</name>
<dbReference type="RefSeq" id="XP_009057481.1">
    <property type="nucleotide sequence ID" value="XM_009059233.1"/>
</dbReference>
<accession>V4A9R0</accession>
<organism evidence="2 3">
    <name type="scientific">Lottia gigantea</name>
    <name type="common">Giant owl limpet</name>
    <dbReference type="NCBI Taxonomy" id="225164"/>
    <lineage>
        <taxon>Eukaryota</taxon>
        <taxon>Metazoa</taxon>
        <taxon>Spiralia</taxon>
        <taxon>Lophotrochozoa</taxon>
        <taxon>Mollusca</taxon>
        <taxon>Gastropoda</taxon>
        <taxon>Patellogastropoda</taxon>
        <taxon>Lottioidea</taxon>
        <taxon>Lottiidae</taxon>
        <taxon>Lottia</taxon>
    </lineage>
</organism>
<dbReference type="EMBL" id="KB202199">
    <property type="protein sequence ID" value="ESO91810.1"/>
    <property type="molecule type" value="Genomic_DNA"/>
</dbReference>
<evidence type="ECO:0000256" key="1">
    <source>
        <dbReference type="SAM" id="Coils"/>
    </source>
</evidence>
<proteinExistence type="predicted"/>